<keyword evidence="2" id="KW-0812">Transmembrane</keyword>
<accession>A0A9P6E5R0</accession>
<evidence type="ECO:0000313" key="4">
    <source>
        <dbReference type="Proteomes" id="UP000807306"/>
    </source>
</evidence>
<gene>
    <name evidence="3" type="ORF">CPB83DRAFT_839966</name>
</gene>
<feature type="compositionally biased region" description="Low complexity" evidence="1">
    <location>
        <begin position="95"/>
        <end position="104"/>
    </location>
</feature>
<evidence type="ECO:0000256" key="1">
    <source>
        <dbReference type="SAM" id="MobiDB-lite"/>
    </source>
</evidence>
<keyword evidence="2" id="KW-1133">Transmembrane helix</keyword>
<feature type="region of interest" description="Disordered" evidence="1">
    <location>
        <begin position="91"/>
        <end position="144"/>
    </location>
</feature>
<dbReference type="EMBL" id="MU157925">
    <property type="protein sequence ID" value="KAF9523076.1"/>
    <property type="molecule type" value="Genomic_DNA"/>
</dbReference>
<keyword evidence="4" id="KW-1185">Reference proteome</keyword>
<name>A0A9P6E5R0_9AGAR</name>
<dbReference type="AlphaFoldDB" id="A0A9P6E5R0"/>
<reference evidence="3" key="1">
    <citation type="submission" date="2020-11" db="EMBL/GenBank/DDBJ databases">
        <authorList>
            <consortium name="DOE Joint Genome Institute"/>
            <person name="Ahrendt S."/>
            <person name="Riley R."/>
            <person name="Andreopoulos W."/>
            <person name="Labutti K."/>
            <person name="Pangilinan J."/>
            <person name="Ruiz-Duenas F.J."/>
            <person name="Barrasa J.M."/>
            <person name="Sanchez-Garcia M."/>
            <person name="Camarero S."/>
            <person name="Miyauchi S."/>
            <person name="Serrano A."/>
            <person name="Linde D."/>
            <person name="Babiker R."/>
            <person name="Drula E."/>
            <person name="Ayuso-Fernandez I."/>
            <person name="Pacheco R."/>
            <person name="Padilla G."/>
            <person name="Ferreira P."/>
            <person name="Barriuso J."/>
            <person name="Kellner H."/>
            <person name="Castanera R."/>
            <person name="Alfaro M."/>
            <person name="Ramirez L."/>
            <person name="Pisabarro A.G."/>
            <person name="Kuo A."/>
            <person name="Tritt A."/>
            <person name="Lipzen A."/>
            <person name="He G."/>
            <person name="Yan M."/>
            <person name="Ng V."/>
            <person name="Cullen D."/>
            <person name="Martin F."/>
            <person name="Rosso M.-N."/>
            <person name="Henrissat B."/>
            <person name="Hibbett D."/>
            <person name="Martinez A.T."/>
            <person name="Grigoriev I.V."/>
        </authorList>
    </citation>
    <scope>NUCLEOTIDE SEQUENCE</scope>
    <source>
        <strain evidence="3">CBS 506.95</strain>
    </source>
</reference>
<comment type="caution">
    <text evidence="3">The sequence shown here is derived from an EMBL/GenBank/DDBJ whole genome shotgun (WGS) entry which is preliminary data.</text>
</comment>
<feature type="compositionally biased region" description="Low complexity" evidence="1">
    <location>
        <begin position="118"/>
        <end position="127"/>
    </location>
</feature>
<sequence length="144" mass="15805">MSVAVVAGTLSGIIAILAAVLVFVVISMRKRSQRRMLHEMMDHSGSAFQNEQGWSPHDGPNRRWSRSSSTYSSSSKPYFEYISSPSEYSARKFMPKSSTKTSSPRSRDVVSDLGLAPSLSSRSNSLSPIRMQGDVPPAYLDSRG</sequence>
<proteinExistence type="predicted"/>
<feature type="compositionally biased region" description="Low complexity" evidence="1">
    <location>
        <begin position="66"/>
        <end position="75"/>
    </location>
</feature>
<evidence type="ECO:0000256" key="2">
    <source>
        <dbReference type="SAM" id="Phobius"/>
    </source>
</evidence>
<keyword evidence="2" id="KW-0472">Membrane</keyword>
<feature type="region of interest" description="Disordered" evidence="1">
    <location>
        <begin position="46"/>
        <end position="79"/>
    </location>
</feature>
<protein>
    <submittedName>
        <fullName evidence="3">Uncharacterized protein</fullName>
    </submittedName>
</protein>
<evidence type="ECO:0000313" key="3">
    <source>
        <dbReference type="EMBL" id="KAF9523076.1"/>
    </source>
</evidence>
<dbReference type="Proteomes" id="UP000807306">
    <property type="component" value="Unassembled WGS sequence"/>
</dbReference>
<feature type="transmembrane region" description="Helical" evidence="2">
    <location>
        <begin position="6"/>
        <end position="26"/>
    </location>
</feature>
<organism evidence="3 4">
    <name type="scientific">Crepidotus variabilis</name>
    <dbReference type="NCBI Taxonomy" id="179855"/>
    <lineage>
        <taxon>Eukaryota</taxon>
        <taxon>Fungi</taxon>
        <taxon>Dikarya</taxon>
        <taxon>Basidiomycota</taxon>
        <taxon>Agaricomycotina</taxon>
        <taxon>Agaricomycetes</taxon>
        <taxon>Agaricomycetidae</taxon>
        <taxon>Agaricales</taxon>
        <taxon>Agaricineae</taxon>
        <taxon>Crepidotaceae</taxon>
        <taxon>Crepidotus</taxon>
    </lineage>
</organism>